<dbReference type="PROSITE" id="PS50005">
    <property type="entry name" value="TPR"/>
    <property type="match status" value="1"/>
</dbReference>
<accession>A0A2N5CLZ2</accession>
<dbReference type="SMART" id="SM00028">
    <property type="entry name" value="TPR"/>
    <property type="match status" value="2"/>
</dbReference>
<dbReference type="Gene3D" id="3.40.50.2000">
    <property type="entry name" value="Glycogen Phosphorylase B"/>
    <property type="match status" value="1"/>
</dbReference>
<dbReference type="PANTHER" id="PTHR46401:SF2">
    <property type="entry name" value="GLYCOSYLTRANSFERASE WBBK-RELATED"/>
    <property type="match status" value="1"/>
</dbReference>
<dbReference type="InterPro" id="IPR001296">
    <property type="entry name" value="Glyco_trans_1"/>
</dbReference>
<evidence type="ECO:0000313" key="4">
    <source>
        <dbReference type="EMBL" id="AYV48171.1"/>
    </source>
</evidence>
<proteinExistence type="predicted"/>
<evidence type="ECO:0000313" key="7">
    <source>
        <dbReference type="Proteomes" id="UP000281192"/>
    </source>
</evidence>
<dbReference type="PANTHER" id="PTHR46401">
    <property type="entry name" value="GLYCOSYLTRANSFERASE WBBK-RELATED"/>
    <property type="match status" value="1"/>
</dbReference>
<dbReference type="Gene3D" id="1.25.40.10">
    <property type="entry name" value="Tetratricopeptide repeat domain"/>
    <property type="match status" value="1"/>
</dbReference>
<reference evidence="4 7" key="2">
    <citation type="submission" date="2018-01" db="EMBL/GenBank/DDBJ databases">
        <title>Complete genome sequence of Caulobacter flavus RHGG3.</title>
        <authorList>
            <person name="Yang E."/>
        </authorList>
    </citation>
    <scope>NUCLEOTIDE SEQUENCE [LARGE SCALE GENOMIC DNA]</scope>
    <source>
        <strain evidence="4 7">RHGG3</strain>
    </source>
</reference>
<organism evidence="5 6">
    <name type="scientific">Caulobacter flavus</name>
    <dbReference type="NCBI Taxonomy" id="1679497"/>
    <lineage>
        <taxon>Bacteria</taxon>
        <taxon>Pseudomonadati</taxon>
        <taxon>Pseudomonadota</taxon>
        <taxon>Alphaproteobacteria</taxon>
        <taxon>Caulobacterales</taxon>
        <taxon>Caulobacteraceae</taxon>
        <taxon>Caulobacter</taxon>
    </lineage>
</organism>
<protein>
    <submittedName>
        <fullName evidence="5">Group 1 glycosyl transferase</fullName>
    </submittedName>
</protein>
<name>A0A2N5CLZ2_9CAUL</name>
<dbReference type="AlphaFoldDB" id="A0A2N5CLZ2"/>
<dbReference type="InterPro" id="IPR011990">
    <property type="entry name" value="TPR-like_helical_dom_sf"/>
</dbReference>
<dbReference type="Pfam" id="PF13432">
    <property type="entry name" value="TPR_16"/>
    <property type="match status" value="1"/>
</dbReference>
<gene>
    <name evidence="4" type="ORF">C1707_18930</name>
    <name evidence="5" type="ORF">CFHF_23625</name>
</gene>
<dbReference type="SUPFAM" id="SSF53756">
    <property type="entry name" value="UDP-Glycosyltransferase/glycogen phosphorylase"/>
    <property type="match status" value="1"/>
</dbReference>
<dbReference type="Pfam" id="PF00534">
    <property type="entry name" value="Glycos_transf_1"/>
    <property type="match status" value="1"/>
</dbReference>
<dbReference type="KEGG" id="cfh:C1707_18930"/>
<feature type="repeat" description="TPR" evidence="2">
    <location>
        <begin position="53"/>
        <end position="86"/>
    </location>
</feature>
<keyword evidence="1 5" id="KW-0808">Transferase</keyword>
<evidence type="ECO:0000256" key="2">
    <source>
        <dbReference type="PROSITE-ProRule" id="PRU00339"/>
    </source>
</evidence>
<evidence type="ECO:0000259" key="3">
    <source>
        <dbReference type="Pfam" id="PF00534"/>
    </source>
</evidence>
<keyword evidence="2" id="KW-0802">TPR repeat</keyword>
<dbReference type="OrthoDB" id="7179517at2"/>
<dbReference type="GO" id="GO:0016757">
    <property type="term" value="F:glycosyltransferase activity"/>
    <property type="evidence" value="ECO:0007669"/>
    <property type="project" value="InterPro"/>
</dbReference>
<sequence length="813" mass="88664">MPLALKIRKSSGVSVTPAVHRLLKTANAARDGADWPTAAEAYRAALDQAPDLTHIWIQLGHVLKEGGDPEAAREAYETAARLTPDDPDPGLHLGHLAKTQGDVAGAARAYLTSAALSADGDATAELRHMVTGHAPAPPGVFEAWLSGSSQAGPPALDVAAQAREAVAALVTALKRAPGHDPDALAQAQSAADLIATLDTGVQTMTEDGAVSPCLVFDVSDLFTYFRNVRSPTGIQRVQIEIITNALAAGVSARICCFIEARDEWVEIPERIFTRLCALSLDGNEGESAEWTVALNGALMTLSIAPPMAFPRGAFLINLGTSWWLQNYFLQIRCIKQKHQVRYVPFVHDMIPVLHGEFCPKALIQDFISWAIGVFEHADFFFVNSESTKRDLLRVGAFLGREVEPDLVSVVRLDADIRKPGRVAAKTDLLRRFGLDGSPFVLFVSTIEPRKNHLRVFEAWLALLKKHGPRRTPKLVCIGHPGWLNDAIHEQLTAHEALASHVHRFMFVSDQELAQFYERCLFSLYPSFYEGWGLPVTESLCHGKTALVANSSSLPEAGGPFAAYFDPNSTPELIAGLETLMFDSAARAERERWIAAEFRPRAWSELAEQMAGDVEAWADLPPSTWRPIAAPEVGLGAYHAFGRNRSTRIWPAMRSGEVYRDSANWWGPDDWGCWTKPGGSALRLSVPVQRRLRLHLHIRGLPATTCPYTVGFADQTAQGELRPAEEKWLALDVPAEAVEDGLLVLTLRGEASEDLRGCTDGSDQRVVSFGVNGFFVCEADDAAARLAFIEAVALGNLPDILHGREPAAYASLAQ</sequence>
<reference evidence="5 6" key="1">
    <citation type="submission" date="2017-12" db="EMBL/GenBank/DDBJ databases">
        <title>The genome sequence of Caulobacter flavus CGMCC1 15093.</title>
        <authorList>
            <person name="Gao J."/>
            <person name="Mao X."/>
            <person name="Sun J."/>
        </authorList>
    </citation>
    <scope>NUCLEOTIDE SEQUENCE [LARGE SCALE GENOMIC DNA]</scope>
    <source>
        <strain evidence="5 6">CGMCC1 15093</strain>
    </source>
</reference>
<dbReference type="SUPFAM" id="SSF48452">
    <property type="entry name" value="TPR-like"/>
    <property type="match status" value="1"/>
</dbReference>
<evidence type="ECO:0000256" key="1">
    <source>
        <dbReference type="ARBA" id="ARBA00022679"/>
    </source>
</evidence>
<evidence type="ECO:0000313" key="5">
    <source>
        <dbReference type="EMBL" id="PLR06905.1"/>
    </source>
</evidence>
<dbReference type="Proteomes" id="UP000281192">
    <property type="component" value="Chromosome"/>
</dbReference>
<keyword evidence="7" id="KW-1185">Reference proteome</keyword>
<dbReference type="Proteomes" id="UP000234483">
    <property type="component" value="Unassembled WGS sequence"/>
</dbReference>
<dbReference type="EMBL" id="CP026100">
    <property type="protein sequence ID" value="AYV48171.1"/>
    <property type="molecule type" value="Genomic_DNA"/>
</dbReference>
<dbReference type="EMBL" id="PJRQ01000048">
    <property type="protein sequence ID" value="PLR06905.1"/>
    <property type="molecule type" value="Genomic_DNA"/>
</dbReference>
<dbReference type="InterPro" id="IPR019734">
    <property type="entry name" value="TPR_rpt"/>
</dbReference>
<dbReference type="CDD" id="cd03809">
    <property type="entry name" value="GT4_MtfB-like"/>
    <property type="match status" value="1"/>
</dbReference>
<feature type="domain" description="Glycosyl transferase family 1" evidence="3">
    <location>
        <begin position="435"/>
        <end position="593"/>
    </location>
</feature>
<evidence type="ECO:0000313" key="6">
    <source>
        <dbReference type="Proteomes" id="UP000234483"/>
    </source>
</evidence>